<organism evidence="1 2">
    <name type="scientific">Russula ochroleuca</name>
    <dbReference type="NCBI Taxonomy" id="152965"/>
    <lineage>
        <taxon>Eukaryota</taxon>
        <taxon>Fungi</taxon>
        <taxon>Dikarya</taxon>
        <taxon>Basidiomycota</taxon>
        <taxon>Agaricomycotina</taxon>
        <taxon>Agaricomycetes</taxon>
        <taxon>Russulales</taxon>
        <taxon>Russulaceae</taxon>
        <taxon>Russula</taxon>
    </lineage>
</organism>
<accession>A0A9P5JYK4</accession>
<keyword evidence="2" id="KW-1185">Reference proteome</keyword>
<dbReference type="EMBL" id="WHVB01000027">
    <property type="protein sequence ID" value="KAF8469827.1"/>
    <property type="molecule type" value="Genomic_DNA"/>
</dbReference>
<gene>
    <name evidence="1" type="ORF">DFH94DRAFT_218904</name>
</gene>
<dbReference type="Proteomes" id="UP000759537">
    <property type="component" value="Unassembled WGS sequence"/>
</dbReference>
<evidence type="ECO:0000313" key="2">
    <source>
        <dbReference type="Proteomes" id="UP000759537"/>
    </source>
</evidence>
<sequence length="218" mass="23672">MRCRDVHSEQLIKIRCGVGLTVKWLSAPGRRGDGTKRGIGRSSPFRVRVVQAIDRIQRLIGTATGENERRFTQRFLIRTGLSGGDDESDIRSGLFERKGWWSARSTDGTLTMAAKFLEAEAGCDLRGGQVGKREHNKWGAHTTVPQCSGSAKAAGDEACGGTWFHAGGTLITTHSSPTRLLIQERGVCVCASAVNAITCLSACRFEHGERDEKDGKTP</sequence>
<evidence type="ECO:0000313" key="1">
    <source>
        <dbReference type="EMBL" id="KAF8469827.1"/>
    </source>
</evidence>
<reference evidence="1" key="2">
    <citation type="journal article" date="2020" name="Nat. Commun.">
        <title>Large-scale genome sequencing of mycorrhizal fungi provides insights into the early evolution of symbiotic traits.</title>
        <authorList>
            <person name="Miyauchi S."/>
            <person name="Kiss E."/>
            <person name="Kuo A."/>
            <person name="Drula E."/>
            <person name="Kohler A."/>
            <person name="Sanchez-Garcia M."/>
            <person name="Morin E."/>
            <person name="Andreopoulos B."/>
            <person name="Barry K.W."/>
            <person name="Bonito G."/>
            <person name="Buee M."/>
            <person name="Carver A."/>
            <person name="Chen C."/>
            <person name="Cichocki N."/>
            <person name="Clum A."/>
            <person name="Culley D."/>
            <person name="Crous P.W."/>
            <person name="Fauchery L."/>
            <person name="Girlanda M."/>
            <person name="Hayes R.D."/>
            <person name="Keri Z."/>
            <person name="LaButti K."/>
            <person name="Lipzen A."/>
            <person name="Lombard V."/>
            <person name="Magnuson J."/>
            <person name="Maillard F."/>
            <person name="Murat C."/>
            <person name="Nolan M."/>
            <person name="Ohm R.A."/>
            <person name="Pangilinan J."/>
            <person name="Pereira M.F."/>
            <person name="Perotto S."/>
            <person name="Peter M."/>
            <person name="Pfister S."/>
            <person name="Riley R."/>
            <person name="Sitrit Y."/>
            <person name="Stielow J.B."/>
            <person name="Szollosi G."/>
            <person name="Zifcakova L."/>
            <person name="Stursova M."/>
            <person name="Spatafora J.W."/>
            <person name="Tedersoo L."/>
            <person name="Vaario L.M."/>
            <person name="Yamada A."/>
            <person name="Yan M."/>
            <person name="Wang P."/>
            <person name="Xu J."/>
            <person name="Bruns T."/>
            <person name="Baldrian P."/>
            <person name="Vilgalys R."/>
            <person name="Dunand C."/>
            <person name="Henrissat B."/>
            <person name="Grigoriev I.V."/>
            <person name="Hibbett D."/>
            <person name="Nagy L.G."/>
            <person name="Martin F.M."/>
        </authorList>
    </citation>
    <scope>NUCLEOTIDE SEQUENCE</scope>
    <source>
        <strain evidence="1">Prilba</strain>
    </source>
</reference>
<proteinExistence type="predicted"/>
<dbReference type="AlphaFoldDB" id="A0A9P5JYK4"/>
<comment type="caution">
    <text evidence="1">The sequence shown here is derived from an EMBL/GenBank/DDBJ whole genome shotgun (WGS) entry which is preliminary data.</text>
</comment>
<reference evidence="1" key="1">
    <citation type="submission" date="2019-10" db="EMBL/GenBank/DDBJ databases">
        <authorList>
            <consortium name="DOE Joint Genome Institute"/>
            <person name="Kuo A."/>
            <person name="Miyauchi S."/>
            <person name="Kiss E."/>
            <person name="Drula E."/>
            <person name="Kohler A."/>
            <person name="Sanchez-Garcia M."/>
            <person name="Andreopoulos B."/>
            <person name="Barry K.W."/>
            <person name="Bonito G."/>
            <person name="Buee M."/>
            <person name="Carver A."/>
            <person name="Chen C."/>
            <person name="Cichocki N."/>
            <person name="Clum A."/>
            <person name="Culley D."/>
            <person name="Crous P.W."/>
            <person name="Fauchery L."/>
            <person name="Girlanda M."/>
            <person name="Hayes R."/>
            <person name="Keri Z."/>
            <person name="LaButti K."/>
            <person name="Lipzen A."/>
            <person name="Lombard V."/>
            <person name="Magnuson J."/>
            <person name="Maillard F."/>
            <person name="Morin E."/>
            <person name="Murat C."/>
            <person name="Nolan M."/>
            <person name="Ohm R."/>
            <person name="Pangilinan J."/>
            <person name="Pereira M."/>
            <person name="Perotto S."/>
            <person name="Peter M."/>
            <person name="Riley R."/>
            <person name="Sitrit Y."/>
            <person name="Stielow B."/>
            <person name="Szollosi G."/>
            <person name="Zifcakova L."/>
            <person name="Stursova M."/>
            <person name="Spatafora J.W."/>
            <person name="Tedersoo L."/>
            <person name="Vaario L.-M."/>
            <person name="Yamada A."/>
            <person name="Yan M."/>
            <person name="Wang P."/>
            <person name="Xu J."/>
            <person name="Bruns T."/>
            <person name="Baldrian P."/>
            <person name="Vilgalys R."/>
            <person name="Henrissat B."/>
            <person name="Grigoriev I.V."/>
            <person name="Hibbett D."/>
            <person name="Nagy L.G."/>
            <person name="Martin F.M."/>
        </authorList>
    </citation>
    <scope>NUCLEOTIDE SEQUENCE</scope>
    <source>
        <strain evidence="1">Prilba</strain>
    </source>
</reference>
<name>A0A9P5JYK4_9AGAM</name>
<protein>
    <submittedName>
        <fullName evidence="1">Uncharacterized protein</fullName>
    </submittedName>
</protein>